<evidence type="ECO:0000313" key="2">
    <source>
        <dbReference type="Proteomes" id="UP001564760"/>
    </source>
</evidence>
<reference evidence="1 2" key="1">
    <citation type="submission" date="2024-08" db="EMBL/GenBank/DDBJ databases">
        <title>Mycobacterium servetensis sp. nov., a novel rapid-growing mycobacterial species recovered from a human patient in Zaragoza, Spain.</title>
        <authorList>
            <person name="Tristancho-Baro A.I."/>
            <person name="Buenestado-Serrano S."/>
            <person name="Garcia De Viedma D."/>
            <person name="Milagro-Beamonte A."/>
            <person name="Burillo N."/>
            <person name="Sanz S."/>
            <person name="Lopez-Calleja A.I."/>
            <person name="Penas-Utrilla D."/>
            <person name="Guardingo M."/>
            <person name="Garcia M.J."/>
            <person name="Vinuelas-Bayon J."/>
        </authorList>
    </citation>
    <scope>NUCLEOTIDE SEQUENCE [LARGE SCALE GENOMIC DNA]</scope>
    <source>
        <strain evidence="2">HUMS_12744610</strain>
    </source>
</reference>
<organism evidence="1 2">
    <name type="scientific">Mycobacterium servetii</name>
    <dbReference type="NCBI Taxonomy" id="3237418"/>
    <lineage>
        <taxon>Bacteria</taxon>
        <taxon>Bacillati</taxon>
        <taxon>Actinomycetota</taxon>
        <taxon>Actinomycetes</taxon>
        <taxon>Mycobacteriales</taxon>
        <taxon>Mycobacteriaceae</taxon>
        <taxon>Mycobacterium</taxon>
    </lineage>
</organism>
<dbReference type="EMBL" id="JBGEDP010000003">
    <property type="protein sequence ID" value="MEY8019065.1"/>
    <property type="molecule type" value="Genomic_DNA"/>
</dbReference>
<keyword evidence="2" id="KW-1185">Reference proteome</keyword>
<sequence length="191" mass="20628">MFSDDGRYRYQLTRCPKPRLPMLAVVGLAPSTAGVYRNDATVRHLLGLVEASGHGGFTLVNLYAGIGFDPKDPATIDDPVGALNDMYVQRAADEHDLIVLAWGEGADPVRARAVAARLWRTVCSTGGQLAVWQWTAGGQPHHLLEVNHNTLLQCLSGGAHTDFVDVDPRWPDLVASCVEPDYGVGGHYVSP</sequence>
<protein>
    <submittedName>
        <fullName evidence="1">DUF1643 domain-containing protein</fullName>
    </submittedName>
</protein>
<dbReference type="RefSeq" id="WP_369742096.1">
    <property type="nucleotide sequence ID" value="NZ_JBGEDP010000003.1"/>
</dbReference>
<dbReference type="Proteomes" id="UP001564760">
    <property type="component" value="Unassembled WGS sequence"/>
</dbReference>
<proteinExistence type="predicted"/>
<dbReference type="Pfam" id="PF07799">
    <property type="entry name" value="DUF1643"/>
    <property type="match status" value="1"/>
</dbReference>
<comment type="caution">
    <text evidence="1">The sequence shown here is derived from an EMBL/GenBank/DDBJ whole genome shotgun (WGS) entry which is preliminary data.</text>
</comment>
<gene>
    <name evidence="1" type="ORF">AB8998_30915</name>
</gene>
<name>A0ABV4CCS8_9MYCO</name>
<evidence type="ECO:0000313" key="1">
    <source>
        <dbReference type="EMBL" id="MEY8019065.1"/>
    </source>
</evidence>
<accession>A0ABV4CCS8</accession>
<dbReference type="InterPro" id="IPR012441">
    <property type="entry name" value="DUF1643"/>
</dbReference>